<name>A0AAD7G2B8_MYCRO</name>
<evidence type="ECO:0000313" key="3">
    <source>
        <dbReference type="Proteomes" id="UP001221757"/>
    </source>
</evidence>
<feature type="compositionally biased region" description="Gly residues" evidence="1">
    <location>
        <begin position="449"/>
        <end position="487"/>
    </location>
</feature>
<evidence type="ECO:0000313" key="2">
    <source>
        <dbReference type="EMBL" id="KAJ7660521.1"/>
    </source>
</evidence>
<feature type="compositionally biased region" description="Gly residues" evidence="1">
    <location>
        <begin position="495"/>
        <end position="520"/>
    </location>
</feature>
<evidence type="ECO:0000256" key="1">
    <source>
        <dbReference type="SAM" id="MobiDB-lite"/>
    </source>
</evidence>
<dbReference type="Proteomes" id="UP001221757">
    <property type="component" value="Unassembled WGS sequence"/>
</dbReference>
<comment type="caution">
    <text evidence="2">The sequence shown here is derived from an EMBL/GenBank/DDBJ whole genome shotgun (WGS) entry which is preliminary data.</text>
</comment>
<feature type="compositionally biased region" description="Low complexity" evidence="1">
    <location>
        <begin position="400"/>
        <end position="413"/>
    </location>
</feature>
<feature type="region of interest" description="Disordered" evidence="1">
    <location>
        <begin position="397"/>
        <end position="579"/>
    </location>
</feature>
<feature type="compositionally biased region" description="Low complexity" evidence="1">
    <location>
        <begin position="527"/>
        <end position="539"/>
    </location>
</feature>
<reference evidence="2" key="1">
    <citation type="submission" date="2023-03" db="EMBL/GenBank/DDBJ databases">
        <title>Massive genome expansion in bonnet fungi (Mycena s.s.) driven by repeated elements and novel gene families across ecological guilds.</title>
        <authorList>
            <consortium name="Lawrence Berkeley National Laboratory"/>
            <person name="Harder C.B."/>
            <person name="Miyauchi S."/>
            <person name="Viragh M."/>
            <person name="Kuo A."/>
            <person name="Thoen E."/>
            <person name="Andreopoulos B."/>
            <person name="Lu D."/>
            <person name="Skrede I."/>
            <person name="Drula E."/>
            <person name="Henrissat B."/>
            <person name="Morin E."/>
            <person name="Kohler A."/>
            <person name="Barry K."/>
            <person name="LaButti K."/>
            <person name="Morin E."/>
            <person name="Salamov A."/>
            <person name="Lipzen A."/>
            <person name="Mereny Z."/>
            <person name="Hegedus B."/>
            <person name="Baldrian P."/>
            <person name="Stursova M."/>
            <person name="Weitz H."/>
            <person name="Taylor A."/>
            <person name="Grigoriev I.V."/>
            <person name="Nagy L.G."/>
            <person name="Martin F."/>
            <person name="Kauserud H."/>
        </authorList>
    </citation>
    <scope>NUCLEOTIDE SEQUENCE</scope>
    <source>
        <strain evidence="2">CBHHK067</strain>
    </source>
</reference>
<sequence length="710" mass="76417">MIMQAYQYQLRSRFLSLHRSQERRQDRISTQMDQQMRRKHSLGMMKVNIDMPTFQPGSRASIETYAGNCVQRGISTAGDIIHEGRARQYNFNRGVPRGFYQPPALPARQQQTSQPTQGAPSTGTQSPRPQSFGGYRDPPPHLSSRSSDSQHDVAPSGNSAPSEHTPALLSDRTMHLAAQSDVRPAVHFSSTPSYGVCMGRSRSGLLAPPGILRKLEFPPITVESARYCHRLLFQTSIMTILRSVTVIVPLKRNNYFEQLGYHQSHILPERILFITNASAIWTIRRTGSRLRCKYGITRQPQNESVPTDVSIESAWEYTCTERGSSEWLCNLQSGIRLPEYGFVSETKSQHQSVESEWSCWKLTVTQDSQRTQGNKDVIQGKLSVVYKDTKGVQGCRQGCPNFPSNSSSSTSPNGNQANNGAGFDFDRNAFMGGHCPNGGGPPGNDPGRGNPGGGGGGPGYPGRGNPGGGGGGPHFPAGGNPGGGGPPDQGPGAPPGGGGNGGFPGAPGFPGGGGPGGEGTLEGNVDSLESLSPLELTTSVTATDIREVPESSASTEEPAFTIKIMPVPPGTVWEDEDEDVENSDLVEAAVYEASTSTEDPGSVPDAPVPDPPAADSQYFKPPLNRRSRRRLAQQISAKTFTIHTNSDGTSEERPLVELRKLMARPPGCSFLGSKLLQTWASVNGPDYSYIKQMGRISMHMFALIHATSAR</sequence>
<dbReference type="AlphaFoldDB" id="A0AAD7G2B8"/>
<proteinExistence type="predicted"/>
<accession>A0AAD7G2B8</accession>
<gene>
    <name evidence="2" type="ORF">B0H17DRAFT_1144954</name>
</gene>
<organism evidence="2 3">
    <name type="scientific">Mycena rosella</name>
    <name type="common">Pink bonnet</name>
    <name type="synonym">Agaricus rosellus</name>
    <dbReference type="NCBI Taxonomy" id="1033263"/>
    <lineage>
        <taxon>Eukaryota</taxon>
        <taxon>Fungi</taxon>
        <taxon>Dikarya</taxon>
        <taxon>Basidiomycota</taxon>
        <taxon>Agaricomycotina</taxon>
        <taxon>Agaricomycetes</taxon>
        <taxon>Agaricomycetidae</taxon>
        <taxon>Agaricales</taxon>
        <taxon>Marasmiineae</taxon>
        <taxon>Mycenaceae</taxon>
        <taxon>Mycena</taxon>
    </lineage>
</organism>
<feature type="compositionally biased region" description="Polar residues" evidence="1">
    <location>
        <begin position="108"/>
        <end position="129"/>
    </location>
</feature>
<feature type="region of interest" description="Disordered" evidence="1">
    <location>
        <begin position="592"/>
        <end position="625"/>
    </location>
</feature>
<protein>
    <submittedName>
        <fullName evidence="2">Uncharacterized protein</fullName>
    </submittedName>
</protein>
<dbReference type="EMBL" id="JARKIE010000259">
    <property type="protein sequence ID" value="KAJ7660521.1"/>
    <property type="molecule type" value="Genomic_DNA"/>
</dbReference>
<keyword evidence="3" id="KW-1185">Reference proteome</keyword>
<feature type="region of interest" description="Disordered" evidence="1">
    <location>
        <begin position="93"/>
        <end position="166"/>
    </location>
</feature>